<dbReference type="OrthoDB" id="10541250at2759"/>
<keyword evidence="2" id="KW-1185">Reference proteome</keyword>
<comment type="caution">
    <text evidence="1">The sequence shown here is derived from an EMBL/GenBank/DDBJ whole genome shotgun (WGS) entry which is preliminary data.</text>
</comment>
<dbReference type="EMBL" id="VAHF01000007">
    <property type="protein sequence ID" value="TXG58287.1"/>
    <property type="molecule type" value="Genomic_DNA"/>
</dbReference>
<protein>
    <submittedName>
        <fullName evidence="1">Uncharacterized protein</fullName>
    </submittedName>
</protein>
<evidence type="ECO:0000313" key="2">
    <source>
        <dbReference type="Proteomes" id="UP000323000"/>
    </source>
</evidence>
<name>A0A5C7HML2_9ROSI</name>
<sequence>MEKQGKREDEGSQLDWDLQCQLEGEFISVDVGAIHRNSRRLQENNRASIRRHLSSSSSFNHLDVLARMQVTVVVEDEHLQLTPKLGYSCSSPGSSHRLDCN</sequence>
<proteinExistence type="predicted"/>
<organism evidence="1 2">
    <name type="scientific">Acer yangbiense</name>
    <dbReference type="NCBI Taxonomy" id="1000413"/>
    <lineage>
        <taxon>Eukaryota</taxon>
        <taxon>Viridiplantae</taxon>
        <taxon>Streptophyta</taxon>
        <taxon>Embryophyta</taxon>
        <taxon>Tracheophyta</taxon>
        <taxon>Spermatophyta</taxon>
        <taxon>Magnoliopsida</taxon>
        <taxon>eudicotyledons</taxon>
        <taxon>Gunneridae</taxon>
        <taxon>Pentapetalae</taxon>
        <taxon>rosids</taxon>
        <taxon>malvids</taxon>
        <taxon>Sapindales</taxon>
        <taxon>Sapindaceae</taxon>
        <taxon>Hippocastanoideae</taxon>
        <taxon>Acereae</taxon>
        <taxon>Acer</taxon>
    </lineage>
</organism>
<accession>A0A5C7HML2</accession>
<dbReference type="AlphaFoldDB" id="A0A5C7HML2"/>
<reference evidence="2" key="1">
    <citation type="journal article" date="2019" name="Gigascience">
        <title>De novo genome assembly of the endangered Acer yangbiense, a plant species with extremely small populations endemic to Yunnan Province, China.</title>
        <authorList>
            <person name="Yang J."/>
            <person name="Wariss H.M."/>
            <person name="Tao L."/>
            <person name="Zhang R."/>
            <person name="Yun Q."/>
            <person name="Hollingsworth P."/>
            <person name="Dao Z."/>
            <person name="Luo G."/>
            <person name="Guo H."/>
            <person name="Ma Y."/>
            <person name="Sun W."/>
        </authorList>
    </citation>
    <scope>NUCLEOTIDE SEQUENCE [LARGE SCALE GENOMIC DNA]</scope>
    <source>
        <strain evidence="2">cv. Malutang</strain>
    </source>
</reference>
<dbReference type="Proteomes" id="UP000323000">
    <property type="component" value="Chromosome 7"/>
</dbReference>
<evidence type="ECO:0000313" key="1">
    <source>
        <dbReference type="EMBL" id="TXG58287.1"/>
    </source>
</evidence>
<gene>
    <name evidence="1" type="ORF">EZV62_016116</name>
</gene>